<name>A0A383RG68_PAEAL</name>
<protein>
    <submittedName>
        <fullName evidence="1">Uncharacterized protein</fullName>
    </submittedName>
</protein>
<dbReference type="RefSeq" id="WP_138188108.1">
    <property type="nucleotide sequence ID" value="NZ_LS992241.1"/>
</dbReference>
<gene>
    <name evidence="1" type="ORF">PBLR_14519</name>
</gene>
<sequence length="65" mass="7414">MELFQSLIDVRKSHLLAAFDTMKLKYGSIDGVIQKGLGVNPAERTKLQARYLEYVKYVHSEGGLW</sequence>
<dbReference type="Gene3D" id="3.90.190.10">
    <property type="entry name" value="Protein tyrosine phosphatase superfamily"/>
    <property type="match status" value="1"/>
</dbReference>
<organism evidence="1 2">
    <name type="scientific">Paenibacillus alvei</name>
    <name type="common">Bacillus alvei</name>
    <dbReference type="NCBI Taxonomy" id="44250"/>
    <lineage>
        <taxon>Bacteria</taxon>
        <taxon>Bacillati</taxon>
        <taxon>Bacillota</taxon>
        <taxon>Bacilli</taxon>
        <taxon>Bacillales</taxon>
        <taxon>Paenibacillaceae</taxon>
        <taxon>Paenibacillus</taxon>
    </lineage>
</organism>
<proteinExistence type="predicted"/>
<evidence type="ECO:0000313" key="1">
    <source>
        <dbReference type="EMBL" id="SYX86097.1"/>
    </source>
</evidence>
<dbReference type="GO" id="GO:0004721">
    <property type="term" value="F:phosphoprotein phosphatase activity"/>
    <property type="evidence" value="ECO:0007669"/>
    <property type="project" value="InterPro"/>
</dbReference>
<dbReference type="Pfam" id="PF13350">
    <property type="entry name" value="Y_phosphatase3"/>
    <property type="match status" value="1"/>
</dbReference>
<dbReference type="AlphaFoldDB" id="A0A383RG68"/>
<dbReference type="Proteomes" id="UP000304148">
    <property type="component" value="Chromosome"/>
</dbReference>
<dbReference type="SUPFAM" id="SSF52799">
    <property type="entry name" value="(Phosphotyrosine protein) phosphatases II"/>
    <property type="match status" value="1"/>
</dbReference>
<dbReference type="InterPro" id="IPR029021">
    <property type="entry name" value="Prot-tyrosine_phosphatase-like"/>
</dbReference>
<dbReference type="InterPro" id="IPR026893">
    <property type="entry name" value="Tyr/Ser_Pase_IphP-type"/>
</dbReference>
<accession>A0A383RG68</accession>
<dbReference type="EMBL" id="LS992241">
    <property type="protein sequence ID" value="SYX86097.1"/>
    <property type="molecule type" value="Genomic_DNA"/>
</dbReference>
<reference evidence="2" key="1">
    <citation type="submission" date="2018-08" db="EMBL/GenBank/DDBJ databases">
        <authorList>
            <person name="Chevrot R."/>
        </authorList>
    </citation>
    <scope>NUCLEOTIDE SEQUENCE [LARGE SCALE GENOMIC DNA]</scope>
</reference>
<evidence type="ECO:0000313" key="2">
    <source>
        <dbReference type="Proteomes" id="UP000304148"/>
    </source>
</evidence>